<keyword evidence="2" id="KW-1185">Reference proteome</keyword>
<gene>
    <name evidence="1" type="ORF">G7078_05625</name>
</gene>
<reference evidence="1 2" key="1">
    <citation type="submission" date="2020-03" db="EMBL/GenBank/DDBJ databases">
        <title>Sphingomonas sp. nov., isolated from fish.</title>
        <authorList>
            <person name="Hyun D.-W."/>
            <person name="Bae J.-W."/>
        </authorList>
    </citation>
    <scope>NUCLEOTIDE SEQUENCE [LARGE SCALE GENOMIC DNA]</scope>
    <source>
        <strain evidence="1 2">HDW15C</strain>
    </source>
</reference>
<dbReference type="AlphaFoldDB" id="A0A6G7ZN25"/>
<proteinExistence type="predicted"/>
<dbReference type="Proteomes" id="UP000502502">
    <property type="component" value="Chromosome"/>
</dbReference>
<dbReference type="KEGG" id="ssin:G7078_05625"/>
<name>A0A6G7ZN25_9SPHN</name>
<dbReference type="RefSeq" id="WP_166093866.1">
    <property type="nucleotide sequence ID" value="NZ_CP049871.1"/>
</dbReference>
<sequence length="79" mass="8574">MESPENGASLVPYDVGGTSSVTAYRLYHIDGAGSFAAAEWIDADDDESAVRNAQAMKKSVVCELWQGSRLVARIEPRKK</sequence>
<dbReference type="EMBL" id="CP049871">
    <property type="protein sequence ID" value="QIL02319.1"/>
    <property type="molecule type" value="Genomic_DNA"/>
</dbReference>
<protein>
    <submittedName>
        <fullName evidence="1">Uncharacterized protein</fullName>
    </submittedName>
</protein>
<evidence type="ECO:0000313" key="2">
    <source>
        <dbReference type="Proteomes" id="UP000502502"/>
    </source>
</evidence>
<organism evidence="1 2">
    <name type="scientific">Sphingomonas sinipercae</name>
    <dbReference type="NCBI Taxonomy" id="2714944"/>
    <lineage>
        <taxon>Bacteria</taxon>
        <taxon>Pseudomonadati</taxon>
        <taxon>Pseudomonadota</taxon>
        <taxon>Alphaproteobacteria</taxon>
        <taxon>Sphingomonadales</taxon>
        <taxon>Sphingomonadaceae</taxon>
        <taxon>Sphingomonas</taxon>
    </lineage>
</organism>
<accession>A0A6G7ZN25</accession>
<evidence type="ECO:0000313" key="1">
    <source>
        <dbReference type="EMBL" id="QIL02319.1"/>
    </source>
</evidence>